<gene>
    <name evidence="3" type="ORF">PVAP13_3KG227727</name>
</gene>
<feature type="compositionally biased region" description="Basic residues" evidence="1">
    <location>
        <begin position="99"/>
        <end position="118"/>
    </location>
</feature>
<keyword evidence="4" id="KW-1185">Reference proteome</keyword>
<sequence>MVLHVIAIFYCYMLRFTSREAAVVGVGVPRSRRLYYHHGTRQRGPEAPLAKNGGGGGRASCLPGGAAGGAADFRGRQADAAGVGGGDPAPLRGPPRPRPGLRRGGARPRRRPRGRALHHPHDSSGHARALRVLRCEA</sequence>
<name>A0A8T0V5C0_PANVG</name>
<dbReference type="EMBL" id="CM029041">
    <property type="protein sequence ID" value="KAG2628073.1"/>
    <property type="molecule type" value="Genomic_DNA"/>
</dbReference>
<proteinExistence type="predicted"/>
<protein>
    <submittedName>
        <fullName evidence="3">Uncharacterized protein</fullName>
    </submittedName>
</protein>
<feature type="region of interest" description="Disordered" evidence="1">
    <location>
        <begin position="37"/>
        <end position="128"/>
    </location>
</feature>
<organism evidence="3 4">
    <name type="scientific">Panicum virgatum</name>
    <name type="common">Blackwell switchgrass</name>
    <dbReference type="NCBI Taxonomy" id="38727"/>
    <lineage>
        <taxon>Eukaryota</taxon>
        <taxon>Viridiplantae</taxon>
        <taxon>Streptophyta</taxon>
        <taxon>Embryophyta</taxon>
        <taxon>Tracheophyta</taxon>
        <taxon>Spermatophyta</taxon>
        <taxon>Magnoliopsida</taxon>
        <taxon>Liliopsida</taxon>
        <taxon>Poales</taxon>
        <taxon>Poaceae</taxon>
        <taxon>PACMAD clade</taxon>
        <taxon>Panicoideae</taxon>
        <taxon>Panicodae</taxon>
        <taxon>Paniceae</taxon>
        <taxon>Panicinae</taxon>
        <taxon>Panicum</taxon>
        <taxon>Panicum sect. Hiantes</taxon>
    </lineage>
</organism>
<dbReference type="Proteomes" id="UP000823388">
    <property type="component" value="Chromosome 3K"/>
</dbReference>
<keyword evidence="2" id="KW-0732">Signal</keyword>
<feature type="chain" id="PRO_5035911830" evidence="2">
    <location>
        <begin position="22"/>
        <end position="137"/>
    </location>
</feature>
<evidence type="ECO:0000313" key="3">
    <source>
        <dbReference type="EMBL" id="KAG2628073.1"/>
    </source>
</evidence>
<evidence type="ECO:0000313" key="4">
    <source>
        <dbReference type="Proteomes" id="UP000823388"/>
    </source>
</evidence>
<feature type="signal peptide" evidence="2">
    <location>
        <begin position="1"/>
        <end position="21"/>
    </location>
</feature>
<reference evidence="3" key="1">
    <citation type="submission" date="2020-05" db="EMBL/GenBank/DDBJ databases">
        <title>WGS assembly of Panicum virgatum.</title>
        <authorList>
            <person name="Lovell J.T."/>
            <person name="Jenkins J."/>
            <person name="Shu S."/>
            <person name="Juenger T.E."/>
            <person name="Schmutz J."/>
        </authorList>
    </citation>
    <scope>NUCLEOTIDE SEQUENCE</scope>
    <source>
        <strain evidence="3">AP13</strain>
    </source>
</reference>
<accession>A0A8T0V5C0</accession>
<evidence type="ECO:0000256" key="1">
    <source>
        <dbReference type="SAM" id="MobiDB-lite"/>
    </source>
</evidence>
<comment type="caution">
    <text evidence="3">The sequence shown here is derived from an EMBL/GenBank/DDBJ whole genome shotgun (WGS) entry which is preliminary data.</text>
</comment>
<dbReference type="AlphaFoldDB" id="A0A8T0V5C0"/>
<evidence type="ECO:0000256" key="2">
    <source>
        <dbReference type="SAM" id="SignalP"/>
    </source>
</evidence>